<keyword evidence="2" id="KW-1185">Reference proteome</keyword>
<gene>
    <name evidence="1" type="ORF">MI149_30135</name>
</gene>
<organism evidence="1 2">
    <name type="scientific">Mycolicibacterium crocinum</name>
    <dbReference type="NCBI Taxonomy" id="388459"/>
    <lineage>
        <taxon>Bacteria</taxon>
        <taxon>Bacillati</taxon>
        <taxon>Actinomycetota</taxon>
        <taxon>Actinomycetes</taxon>
        <taxon>Mycobacteriales</taxon>
        <taxon>Mycobacteriaceae</taxon>
        <taxon>Mycolicibacterium</taxon>
    </lineage>
</organism>
<proteinExistence type="predicted"/>
<protein>
    <submittedName>
        <fullName evidence="1">Uncharacterized protein</fullName>
    </submittedName>
</protein>
<evidence type="ECO:0000313" key="2">
    <source>
        <dbReference type="Proteomes" id="UP001055337"/>
    </source>
</evidence>
<name>A0ABY3TZT6_9MYCO</name>
<dbReference type="Proteomes" id="UP001055337">
    <property type="component" value="Plasmid unnamed"/>
</dbReference>
<evidence type="ECO:0000313" key="1">
    <source>
        <dbReference type="EMBL" id="ULN44755.1"/>
    </source>
</evidence>
<sequence length="105" mass="11851">MSTHLNHFWANVDAALDRCASATTVQDVITILNEHFEPEGGNADAFFGGSGGDTQLLDKLHWDRTERTWKIVRYDAAYYWCLADTNGDLLTYIEGDVYRGNTMTD</sequence>
<keyword evidence="1" id="KW-0614">Plasmid</keyword>
<reference evidence="1" key="1">
    <citation type="submission" date="2022-08" db="EMBL/GenBank/DDBJ databases">
        <title>Whole genome sequencing of non-tuberculosis mycobacteria type-strains.</title>
        <authorList>
            <person name="Igarashi Y."/>
            <person name="Osugi A."/>
            <person name="Mitarai S."/>
        </authorList>
    </citation>
    <scope>NUCLEOTIDE SEQUENCE</scope>
    <source>
        <strain evidence="1">JCM 16369</strain>
    </source>
</reference>
<geneLocation type="plasmid" evidence="1 2">
    <name>unnamed</name>
</geneLocation>
<accession>A0ABY3TZT6</accession>
<dbReference type="EMBL" id="CP092363">
    <property type="protein sequence ID" value="ULN44755.1"/>
    <property type="molecule type" value="Genomic_DNA"/>
</dbReference>
<dbReference type="RefSeq" id="WP_240180759.1">
    <property type="nucleotide sequence ID" value="NZ_CP092363.2"/>
</dbReference>